<organism evidence="2 3">
    <name type="scientific">Colletotrichum incanum</name>
    <name type="common">Soybean anthracnose fungus</name>
    <dbReference type="NCBI Taxonomy" id="1573173"/>
    <lineage>
        <taxon>Eukaryota</taxon>
        <taxon>Fungi</taxon>
        <taxon>Dikarya</taxon>
        <taxon>Ascomycota</taxon>
        <taxon>Pezizomycotina</taxon>
        <taxon>Sordariomycetes</taxon>
        <taxon>Hypocreomycetidae</taxon>
        <taxon>Glomerellales</taxon>
        <taxon>Glomerellaceae</taxon>
        <taxon>Colletotrichum</taxon>
        <taxon>Colletotrichum spaethianum species complex</taxon>
    </lineage>
</organism>
<protein>
    <submittedName>
        <fullName evidence="2">Uncharacterized protein</fullName>
    </submittedName>
</protein>
<name>A0A162Q7Q3_COLIC</name>
<feature type="compositionally biased region" description="Basic residues" evidence="1">
    <location>
        <begin position="198"/>
        <end position="208"/>
    </location>
</feature>
<comment type="caution">
    <text evidence="2">The sequence shown here is derived from an EMBL/GenBank/DDBJ whole genome shotgun (WGS) entry which is preliminary data.</text>
</comment>
<evidence type="ECO:0000313" key="2">
    <source>
        <dbReference type="EMBL" id="KZL88179.1"/>
    </source>
</evidence>
<gene>
    <name evidence="2" type="ORF">CI238_13369</name>
</gene>
<dbReference type="Proteomes" id="UP000076584">
    <property type="component" value="Unassembled WGS sequence"/>
</dbReference>
<dbReference type="STRING" id="1573173.A0A162Q7Q3"/>
<reference evidence="2 3" key="1">
    <citation type="submission" date="2015-06" db="EMBL/GenBank/DDBJ databases">
        <title>Survival trade-offs in plant roots during colonization by closely related pathogenic and mutualistic fungi.</title>
        <authorList>
            <person name="Hacquard S."/>
            <person name="Kracher B."/>
            <person name="Hiruma K."/>
            <person name="Weinman A."/>
            <person name="Muench P."/>
            <person name="Garrido Oter R."/>
            <person name="Ver Loren van Themaat E."/>
            <person name="Dallerey J.-F."/>
            <person name="Damm U."/>
            <person name="Henrissat B."/>
            <person name="Lespinet O."/>
            <person name="Thon M."/>
            <person name="Kemen E."/>
            <person name="McHardy A.C."/>
            <person name="Schulze-Lefert P."/>
            <person name="O'Connell R.J."/>
        </authorList>
    </citation>
    <scope>NUCLEOTIDE SEQUENCE [LARGE SCALE GENOMIC DNA]</scope>
    <source>
        <strain evidence="2 3">MAFF 238704</strain>
    </source>
</reference>
<feature type="region of interest" description="Disordered" evidence="1">
    <location>
        <begin position="190"/>
        <end position="212"/>
    </location>
</feature>
<dbReference type="AlphaFoldDB" id="A0A162Q7Q3"/>
<evidence type="ECO:0000256" key="1">
    <source>
        <dbReference type="SAM" id="MobiDB-lite"/>
    </source>
</evidence>
<evidence type="ECO:0000313" key="3">
    <source>
        <dbReference type="Proteomes" id="UP000076584"/>
    </source>
</evidence>
<sequence length="766" mass="87116">MGISCDQMPVEAHWAVGKVERAHAPLRRAYDILYDEIGHHTDEETILQMAVKALNDTAGPHGIVPTLLVFGTYPRINKDSHPSPDIVQRAEAIQKAMKMLQGIRAEVEINRAINTRNGPNLQKVLSLPIQSEVLVWRENKGWTGPYEIQGIEGYTITVRMVNGPTQFRATHVKPYYRDNTIQVATDPDVAQLTPQPQPRKRGRPRKGQRIAVRQSPRANAAYLSQKEKDHQDLAIKLRLDNVITTPGAPYEESDGIEIDALISQGVFSFIRYNPQEHDHIRIYRTRMVREIKNISTKPYEKSRLVIQGYGDWEKEDLLTQAPTIQRMSQRMLLALGPTLVRDFKCQGELRDITQAYTQSDDRLTRTIIARLPKELENKYPKDTLLYITKPLYGLAESGLYWYKTYSEHHKNDLGMTESTYDPCLLYTTEGPDNFGITAMQTDDTLSFVTAPFSQKEEEELVRKGLRAKPKTIMSQSQDVDFNGGRIHSHDKGITFTQKGQVKQLHPVDVSTYDAHQQYISQRARGAYLASICQPEASYDLSVAAQVKQPEKKDIEALNVRLQWQIDNPDRGLNYIPLELTRTKMYIFTDGSFANNADLSSQLGYIIVLAEETLRTTTDFHIKGNIIHWSSTKCKRVTRSVLASELYGMTTGFDSGISLSTTLNRILRTLQVPRIPVIVCSDSRSLYECLVRLGTTDEKRLMIDIMSLRESYEKKEISEVRWINGKDNPSDALTKKTPNSALEQLVTTNMLQIRIEAYVERLGEGNN</sequence>
<proteinExistence type="predicted"/>
<dbReference type="EMBL" id="LFIW01000052">
    <property type="protein sequence ID" value="KZL88179.1"/>
    <property type="molecule type" value="Genomic_DNA"/>
</dbReference>
<keyword evidence="3" id="KW-1185">Reference proteome</keyword>
<accession>A0A162Q7Q3</accession>